<evidence type="ECO:0000256" key="7">
    <source>
        <dbReference type="HAMAP-Rule" id="MF_00394"/>
    </source>
</evidence>
<dbReference type="Gene3D" id="1.10.1040.10">
    <property type="entry name" value="N-(1-d-carboxylethyl)-l-norvaline Dehydrogenase, domain 2"/>
    <property type="match status" value="1"/>
</dbReference>
<dbReference type="HAMAP" id="MF_00394">
    <property type="entry name" value="NAD_Glyc3P_dehydrog"/>
    <property type="match status" value="1"/>
</dbReference>
<keyword evidence="7" id="KW-0521">NADP</keyword>
<dbReference type="InterPro" id="IPR013328">
    <property type="entry name" value="6PGD_dom2"/>
</dbReference>
<comment type="caution">
    <text evidence="7">Lacks conserved residue(s) required for the propagation of feature annotation.</text>
</comment>
<feature type="binding site" evidence="7">
    <location>
        <position position="31"/>
    </location>
    <ligand>
        <name>NADPH</name>
        <dbReference type="ChEBI" id="CHEBI:57783"/>
    </ligand>
</feature>
<feature type="binding site" evidence="7">
    <location>
        <position position="239"/>
    </location>
    <ligand>
        <name>sn-glycerol 3-phosphate</name>
        <dbReference type="ChEBI" id="CHEBI:57597"/>
    </ligand>
</feature>
<keyword evidence="3 7" id="KW-0560">Oxidoreductase</keyword>
<dbReference type="PROSITE" id="PS00957">
    <property type="entry name" value="NAD_G3PDH"/>
    <property type="match status" value="1"/>
</dbReference>
<evidence type="ECO:0000256" key="1">
    <source>
        <dbReference type="ARBA" id="ARBA00011009"/>
    </source>
</evidence>
<keyword evidence="7" id="KW-0963">Cytoplasm</keyword>
<protein>
    <recommendedName>
        <fullName evidence="7">Glycerol-3-phosphate dehydrogenase [NAD(P)+]</fullName>
        <ecNumber evidence="7">1.1.1.94</ecNumber>
    </recommendedName>
    <alternativeName>
        <fullName evidence="7">NAD(P)(+)-dependent glycerol-3-phosphate dehydrogenase</fullName>
    </alternativeName>
    <alternativeName>
        <fullName evidence="7">NAD(P)H-dependent dihydroxyacetone-phosphate reductase</fullName>
    </alternativeName>
</protein>
<comment type="caution">
    <text evidence="12">The sequence shown here is derived from an EMBL/GenBank/DDBJ whole genome shotgun (WGS) entry which is preliminary data.</text>
</comment>
<feature type="binding site" evidence="7">
    <location>
        <position position="250"/>
    </location>
    <ligand>
        <name>NADPH</name>
        <dbReference type="ChEBI" id="CHEBI:57783"/>
    </ligand>
</feature>
<dbReference type="Pfam" id="PF01210">
    <property type="entry name" value="NAD_Gly3P_dh_N"/>
    <property type="match status" value="1"/>
</dbReference>
<reference evidence="12 13" key="1">
    <citation type="submission" date="2022-10" db="EMBL/GenBank/DDBJ databases">
        <title>Defluviimonas sp. nov., isolated from ocean surface sediments.</title>
        <authorList>
            <person name="He W."/>
            <person name="Wang L."/>
            <person name="Zhang D.-F."/>
        </authorList>
    </citation>
    <scope>NUCLEOTIDE SEQUENCE [LARGE SCALE GENOMIC DNA]</scope>
    <source>
        <strain evidence="12 13">WL0024</strain>
    </source>
</reference>
<dbReference type="PRINTS" id="PR00077">
    <property type="entry name" value="GPDHDRGNASE"/>
</dbReference>
<keyword evidence="5 7" id="KW-0594">Phospholipid biosynthesis</keyword>
<keyword evidence="7 8" id="KW-0520">NAD</keyword>
<feature type="binding site" evidence="7">
    <location>
        <position position="251"/>
    </location>
    <ligand>
        <name>sn-glycerol 3-phosphate</name>
        <dbReference type="ChEBI" id="CHEBI:57597"/>
    </ligand>
</feature>
<evidence type="ECO:0000259" key="10">
    <source>
        <dbReference type="Pfam" id="PF01210"/>
    </source>
</evidence>
<evidence type="ECO:0000256" key="8">
    <source>
        <dbReference type="RuleBase" id="RU000437"/>
    </source>
</evidence>
<evidence type="ECO:0000313" key="12">
    <source>
        <dbReference type="EMBL" id="MCU9848043.1"/>
    </source>
</evidence>
<name>A0ABT2X266_9RHOB</name>
<feature type="binding site" evidence="7">
    <location>
        <position position="11"/>
    </location>
    <ligand>
        <name>NADPH</name>
        <dbReference type="ChEBI" id="CHEBI:57783"/>
    </ligand>
</feature>
<feature type="binding site" evidence="7">
    <location>
        <position position="103"/>
    </location>
    <ligand>
        <name>NADPH</name>
        <dbReference type="ChEBI" id="CHEBI:57783"/>
    </ligand>
</feature>
<feature type="binding site" evidence="7">
    <location>
        <position position="131"/>
    </location>
    <ligand>
        <name>sn-glycerol 3-phosphate</name>
        <dbReference type="ChEBI" id="CHEBI:57597"/>
    </ligand>
</feature>
<feature type="binding site" evidence="7">
    <location>
        <position position="249"/>
    </location>
    <ligand>
        <name>sn-glycerol 3-phosphate</name>
        <dbReference type="ChEBI" id="CHEBI:57597"/>
    </ligand>
</feature>
<comment type="catalytic activity">
    <reaction evidence="7 9">
        <text>sn-glycerol 3-phosphate + NADP(+) = dihydroxyacetone phosphate + NADPH + H(+)</text>
        <dbReference type="Rhea" id="RHEA:11096"/>
        <dbReference type="ChEBI" id="CHEBI:15378"/>
        <dbReference type="ChEBI" id="CHEBI:57597"/>
        <dbReference type="ChEBI" id="CHEBI:57642"/>
        <dbReference type="ChEBI" id="CHEBI:57783"/>
        <dbReference type="ChEBI" id="CHEBI:58349"/>
        <dbReference type="EC" id="1.1.1.94"/>
    </reaction>
</comment>
<evidence type="ECO:0000256" key="9">
    <source>
        <dbReference type="RuleBase" id="RU000439"/>
    </source>
</evidence>
<dbReference type="EC" id="1.1.1.94" evidence="7"/>
<dbReference type="Gene3D" id="3.40.50.720">
    <property type="entry name" value="NAD(P)-binding Rossmann-like Domain"/>
    <property type="match status" value="1"/>
</dbReference>
<feature type="binding site" evidence="7">
    <location>
        <position position="103"/>
    </location>
    <ligand>
        <name>sn-glycerol 3-phosphate</name>
        <dbReference type="ChEBI" id="CHEBI:57597"/>
    </ligand>
</feature>
<dbReference type="SUPFAM" id="SSF51735">
    <property type="entry name" value="NAD(P)-binding Rossmann-fold domains"/>
    <property type="match status" value="1"/>
</dbReference>
<evidence type="ECO:0000256" key="4">
    <source>
        <dbReference type="ARBA" id="ARBA00023098"/>
    </source>
</evidence>
<comment type="subcellular location">
    <subcellularLocation>
        <location evidence="7">Cytoplasm</location>
    </subcellularLocation>
</comment>
<feature type="binding site" evidence="7">
    <location>
        <position position="133"/>
    </location>
    <ligand>
        <name>sn-glycerol 3-phosphate</name>
        <dbReference type="ChEBI" id="CHEBI:57597"/>
    </ligand>
</feature>
<dbReference type="Proteomes" id="UP001209535">
    <property type="component" value="Unassembled WGS sequence"/>
</dbReference>
<evidence type="ECO:0000313" key="13">
    <source>
        <dbReference type="Proteomes" id="UP001209535"/>
    </source>
</evidence>
<comment type="pathway">
    <text evidence="7">Membrane lipid metabolism; glycerophospholipid metabolism.</text>
</comment>
<dbReference type="InterPro" id="IPR006168">
    <property type="entry name" value="G3P_DH_NAD-dep"/>
</dbReference>
<dbReference type="InterPro" id="IPR006109">
    <property type="entry name" value="G3P_DH_NAD-dep_C"/>
</dbReference>
<comment type="catalytic activity">
    <reaction evidence="7">
        <text>sn-glycerol 3-phosphate + NAD(+) = dihydroxyacetone phosphate + NADH + H(+)</text>
        <dbReference type="Rhea" id="RHEA:11092"/>
        <dbReference type="ChEBI" id="CHEBI:15378"/>
        <dbReference type="ChEBI" id="CHEBI:57540"/>
        <dbReference type="ChEBI" id="CHEBI:57597"/>
        <dbReference type="ChEBI" id="CHEBI:57642"/>
        <dbReference type="ChEBI" id="CHEBI:57945"/>
        <dbReference type="EC" id="1.1.1.94"/>
    </reaction>
</comment>
<feature type="binding site" evidence="7">
    <location>
        <position position="250"/>
    </location>
    <ligand>
        <name>sn-glycerol 3-phosphate</name>
        <dbReference type="ChEBI" id="CHEBI:57597"/>
    </ligand>
</feature>
<gene>
    <name evidence="7" type="primary">gpsA</name>
    <name evidence="12" type="ORF">OEZ60_08495</name>
</gene>
<keyword evidence="6 7" id="KW-1208">Phospholipid metabolism</keyword>
<dbReference type="EMBL" id="JAOVQO010000007">
    <property type="protein sequence ID" value="MCU9848043.1"/>
    <property type="molecule type" value="Genomic_DNA"/>
</dbReference>
<evidence type="ECO:0000256" key="3">
    <source>
        <dbReference type="ARBA" id="ARBA00023002"/>
    </source>
</evidence>
<keyword evidence="2 7" id="KW-0444">Lipid biosynthesis</keyword>
<proteinExistence type="inferred from homology"/>
<feature type="binding site" evidence="7">
    <location>
        <position position="271"/>
    </location>
    <ligand>
        <name>NADPH</name>
        <dbReference type="ChEBI" id="CHEBI:57783"/>
    </ligand>
</feature>
<organism evidence="12 13">
    <name type="scientific">Albidovulum salinarum</name>
    <dbReference type="NCBI Taxonomy" id="2984153"/>
    <lineage>
        <taxon>Bacteria</taxon>
        <taxon>Pseudomonadati</taxon>
        <taxon>Pseudomonadota</taxon>
        <taxon>Alphaproteobacteria</taxon>
        <taxon>Rhodobacterales</taxon>
        <taxon>Paracoccaceae</taxon>
        <taxon>Albidovulum</taxon>
    </lineage>
</organism>
<feature type="domain" description="Glycerol-3-phosphate dehydrogenase NAD-dependent N-terminal" evidence="10">
    <location>
        <begin position="3"/>
        <end position="153"/>
    </location>
</feature>
<dbReference type="InterPro" id="IPR036291">
    <property type="entry name" value="NAD(P)-bd_dom_sf"/>
</dbReference>
<evidence type="ECO:0000256" key="5">
    <source>
        <dbReference type="ARBA" id="ARBA00023209"/>
    </source>
</evidence>
<dbReference type="NCBIfam" id="NF000942">
    <property type="entry name" value="PRK00094.1-4"/>
    <property type="match status" value="1"/>
</dbReference>
<comment type="similarity">
    <text evidence="1 7 8">Belongs to the NAD-dependent glycerol-3-phosphate dehydrogenase family.</text>
</comment>
<dbReference type="InterPro" id="IPR008927">
    <property type="entry name" value="6-PGluconate_DH-like_C_sf"/>
</dbReference>
<evidence type="ECO:0000256" key="2">
    <source>
        <dbReference type="ARBA" id="ARBA00022516"/>
    </source>
</evidence>
<keyword evidence="13" id="KW-1185">Reference proteome</keyword>
<dbReference type="RefSeq" id="WP_263335080.1">
    <property type="nucleotide sequence ID" value="NZ_JAOVQO010000007.1"/>
</dbReference>
<evidence type="ECO:0000256" key="6">
    <source>
        <dbReference type="ARBA" id="ARBA00023264"/>
    </source>
</evidence>
<dbReference type="PANTHER" id="PTHR11728">
    <property type="entry name" value="GLYCEROL-3-PHOSPHATE DEHYDROGENASE"/>
    <property type="match status" value="1"/>
</dbReference>
<sequence length="321" mass="32508">MTIAVLGAGAFGTALAVALARHGARVMLWARDADQVARMQADRMNARRLPGVSFPKPLEVTADLAATEAADIVLLAVPMQQTAGLLAAEARRLDGRALVACAKGIDLVSGRGPTAIIAETCPSALPAVLTGPSFAADIARGLPTALTLACADDARGAVLQAALATPVLRLYRSTDCTGAELGGALKNVIAIAAGVVIGAGLGDSARAALMTRGFAEMNRLALALGAQAETLAGLSGFGDLVLTCTSTQSRNFRFGHALGAGEAFDAATTVEGAATAKAVSVLAEKHRLDLPVAAMVAALVDNRISVPDAVSALLSRPLKKE</sequence>
<comment type="function">
    <text evidence="7">Catalyzes the reduction of the glycolytic intermediate dihydroxyacetone phosphate (DHAP) to sn-glycerol 3-phosphate (G3P), the key precursor for phospholipid synthesis.</text>
</comment>
<dbReference type="PANTHER" id="PTHR11728:SF1">
    <property type="entry name" value="GLYCEROL-3-PHOSPHATE DEHYDROGENASE [NAD(+)] 2, CHLOROPLASTIC"/>
    <property type="match status" value="1"/>
</dbReference>
<accession>A0ABT2X266</accession>
<evidence type="ECO:0000259" key="11">
    <source>
        <dbReference type="Pfam" id="PF07479"/>
    </source>
</evidence>
<dbReference type="InterPro" id="IPR011128">
    <property type="entry name" value="G3P_DH_NAD-dep_N"/>
</dbReference>
<dbReference type="NCBIfam" id="NF000940">
    <property type="entry name" value="PRK00094.1-2"/>
    <property type="match status" value="1"/>
</dbReference>
<dbReference type="SUPFAM" id="SSF48179">
    <property type="entry name" value="6-phosphogluconate dehydrogenase C-terminal domain-like"/>
    <property type="match status" value="1"/>
</dbReference>
<feature type="binding site" evidence="7">
    <location>
        <position position="135"/>
    </location>
    <ligand>
        <name>NADPH</name>
        <dbReference type="ChEBI" id="CHEBI:57783"/>
    </ligand>
</feature>
<dbReference type="Pfam" id="PF07479">
    <property type="entry name" value="NAD_Gly3P_dh_C"/>
    <property type="match status" value="1"/>
</dbReference>
<keyword evidence="4 7" id="KW-0443">Lipid metabolism</keyword>
<feature type="active site" description="Proton acceptor" evidence="7">
    <location>
        <position position="186"/>
    </location>
</feature>
<keyword evidence="7" id="KW-0547">Nucleotide-binding</keyword>
<feature type="domain" description="Glycerol-3-phosphate dehydrogenase NAD-dependent C-terminal" evidence="11">
    <location>
        <begin position="175"/>
        <end position="310"/>
    </location>
</feature>
<dbReference type="PIRSF" id="PIRSF000114">
    <property type="entry name" value="Glycerol-3-P_dh"/>
    <property type="match status" value="1"/>
</dbReference>
<feature type="binding site" evidence="7">
    <location>
        <position position="186"/>
    </location>
    <ligand>
        <name>sn-glycerol 3-phosphate</name>
        <dbReference type="ChEBI" id="CHEBI:57597"/>
    </ligand>
</feature>